<evidence type="ECO:0000256" key="6">
    <source>
        <dbReference type="ARBA" id="ARBA00022989"/>
    </source>
</evidence>
<dbReference type="PRINTS" id="PR00164">
    <property type="entry name" value="ABC2TRNSPORT"/>
</dbReference>
<evidence type="ECO:0000313" key="11">
    <source>
        <dbReference type="Proteomes" id="UP000184052"/>
    </source>
</evidence>
<evidence type="ECO:0000256" key="2">
    <source>
        <dbReference type="ARBA" id="ARBA00007783"/>
    </source>
</evidence>
<feature type="domain" description="ABC transmembrane type-2" evidence="9">
    <location>
        <begin position="126"/>
        <end position="383"/>
    </location>
</feature>
<dbReference type="GO" id="GO:0140359">
    <property type="term" value="F:ABC-type transporter activity"/>
    <property type="evidence" value="ECO:0007669"/>
    <property type="project" value="InterPro"/>
</dbReference>
<dbReference type="PROSITE" id="PS51012">
    <property type="entry name" value="ABC_TM2"/>
    <property type="match status" value="1"/>
</dbReference>
<gene>
    <name evidence="10" type="ORF">SAMN02745751_01760</name>
</gene>
<accession>A0A1M6GM05</accession>
<dbReference type="InterPro" id="IPR047817">
    <property type="entry name" value="ABC2_TM_bact-type"/>
</dbReference>
<keyword evidence="7 8" id="KW-0472">Membrane</keyword>
<protein>
    <recommendedName>
        <fullName evidence="8">Transport permease protein</fullName>
    </recommendedName>
</protein>
<evidence type="ECO:0000256" key="1">
    <source>
        <dbReference type="ARBA" id="ARBA00004651"/>
    </source>
</evidence>
<dbReference type="PANTHER" id="PTHR30294:SF29">
    <property type="entry name" value="MULTIDRUG ABC TRANSPORTER PERMEASE YBHS-RELATED"/>
    <property type="match status" value="1"/>
</dbReference>
<feature type="transmembrane region" description="Helical" evidence="8">
    <location>
        <begin position="250"/>
        <end position="270"/>
    </location>
</feature>
<dbReference type="OrthoDB" id="9776218at2"/>
<feature type="transmembrane region" description="Helical" evidence="8">
    <location>
        <begin position="360"/>
        <end position="379"/>
    </location>
</feature>
<evidence type="ECO:0000313" key="10">
    <source>
        <dbReference type="EMBL" id="SHJ10951.1"/>
    </source>
</evidence>
<keyword evidence="3 8" id="KW-0813">Transport</keyword>
<evidence type="ECO:0000256" key="8">
    <source>
        <dbReference type="RuleBase" id="RU361157"/>
    </source>
</evidence>
<feature type="transmembrane region" description="Helical" evidence="8">
    <location>
        <begin position="327"/>
        <end position="348"/>
    </location>
</feature>
<feature type="transmembrane region" description="Helical" evidence="8">
    <location>
        <begin position="32"/>
        <end position="50"/>
    </location>
</feature>
<comment type="subcellular location">
    <subcellularLocation>
        <location evidence="1 8">Cell membrane</location>
        <topology evidence="1 8">Multi-pass membrane protein</topology>
    </subcellularLocation>
</comment>
<evidence type="ECO:0000256" key="7">
    <source>
        <dbReference type="ARBA" id="ARBA00023136"/>
    </source>
</evidence>
<evidence type="ECO:0000259" key="9">
    <source>
        <dbReference type="PROSITE" id="PS51012"/>
    </source>
</evidence>
<dbReference type="PANTHER" id="PTHR30294">
    <property type="entry name" value="MEMBRANE COMPONENT OF ABC TRANSPORTER YHHJ-RELATED"/>
    <property type="match status" value="1"/>
</dbReference>
<keyword evidence="4 8" id="KW-1003">Cell membrane</keyword>
<feature type="transmembrane region" description="Helical" evidence="8">
    <location>
        <begin position="190"/>
        <end position="212"/>
    </location>
</feature>
<dbReference type="Pfam" id="PF12698">
    <property type="entry name" value="ABC2_membrane_3"/>
    <property type="match status" value="1"/>
</dbReference>
<organism evidence="10 11">
    <name type="scientific">Dethiosulfatibacter aminovorans DSM 17477</name>
    <dbReference type="NCBI Taxonomy" id="1121476"/>
    <lineage>
        <taxon>Bacteria</taxon>
        <taxon>Bacillati</taxon>
        <taxon>Bacillota</taxon>
        <taxon>Tissierellia</taxon>
        <taxon>Dethiosulfatibacter</taxon>
    </lineage>
</organism>
<reference evidence="10 11" key="1">
    <citation type="submission" date="2016-11" db="EMBL/GenBank/DDBJ databases">
        <authorList>
            <person name="Jaros S."/>
            <person name="Januszkiewicz K."/>
            <person name="Wedrychowicz H."/>
        </authorList>
    </citation>
    <scope>NUCLEOTIDE SEQUENCE [LARGE SCALE GENOMIC DNA]</scope>
    <source>
        <strain evidence="10 11">DSM 17477</strain>
    </source>
</reference>
<evidence type="ECO:0000256" key="5">
    <source>
        <dbReference type="ARBA" id="ARBA00022692"/>
    </source>
</evidence>
<dbReference type="STRING" id="1121476.SAMN02745751_01760"/>
<dbReference type="InterPro" id="IPR000412">
    <property type="entry name" value="ABC_2_transport"/>
</dbReference>
<dbReference type="GO" id="GO:0043190">
    <property type="term" value="C:ATP-binding cassette (ABC) transporter complex"/>
    <property type="evidence" value="ECO:0007669"/>
    <property type="project" value="InterPro"/>
</dbReference>
<evidence type="ECO:0000256" key="3">
    <source>
        <dbReference type="ARBA" id="ARBA00022448"/>
    </source>
</evidence>
<comment type="similarity">
    <text evidence="2 8">Belongs to the ABC-2 integral membrane protein family.</text>
</comment>
<name>A0A1M6GM05_9FIRM</name>
<dbReference type="RefSeq" id="WP_073049214.1">
    <property type="nucleotide sequence ID" value="NZ_FQZL01000011.1"/>
</dbReference>
<feature type="transmembrane region" description="Helical" evidence="8">
    <location>
        <begin position="277"/>
        <end position="294"/>
    </location>
</feature>
<proteinExistence type="inferred from homology"/>
<dbReference type="EMBL" id="FQZL01000011">
    <property type="protein sequence ID" value="SHJ10951.1"/>
    <property type="molecule type" value="Genomic_DNA"/>
</dbReference>
<keyword evidence="5 8" id="KW-0812">Transmembrane</keyword>
<dbReference type="Proteomes" id="UP000184052">
    <property type="component" value="Unassembled WGS sequence"/>
</dbReference>
<dbReference type="InterPro" id="IPR013525">
    <property type="entry name" value="ABC2_TM"/>
</dbReference>
<sequence length="384" mass="42756">MNKFHPHFFSFKRLVTITKKEFIHIRRDKPSLVISFMLPIMMLMLFGFAVNTDVNNIDLAVYDASRTSLSRELIGSFSNSYYFTHYALVDSEVDLERLINKGEIKVGLIIPDDYAIKLKRKEPAQVQVLVDGSDPSIARTAASYSLSITAHHSTEYQVREIKRLGQDASIGSVSVSPMFLYNPTLESARFNIPGVVGLILQNITIVLTALAMVRERELGTMEQLIMTPVTSFELIVGKIIPYILIGIYDFIVVITLSYWVFGVSVAGSMFELTMLGLIFLIGALAMGMLISTFARNQAQAIQVTLAFILPSVLLSGFMFPRESMPQVIQFISNLLPITHFLIVLRGIIVKGVGLTELADATIAMLSLIGLIIFVTTIKFTKKLD</sequence>
<dbReference type="AlphaFoldDB" id="A0A1M6GM05"/>
<feature type="transmembrane region" description="Helical" evidence="8">
    <location>
        <begin position="300"/>
        <end position="320"/>
    </location>
</feature>
<dbReference type="InterPro" id="IPR051449">
    <property type="entry name" value="ABC-2_transporter_component"/>
</dbReference>
<evidence type="ECO:0000256" key="4">
    <source>
        <dbReference type="ARBA" id="ARBA00022475"/>
    </source>
</evidence>
<keyword evidence="6 8" id="KW-1133">Transmembrane helix</keyword>
<dbReference type="Gene3D" id="3.40.1710.10">
    <property type="entry name" value="abc type-2 transporter like domain"/>
    <property type="match status" value="1"/>
</dbReference>
<keyword evidence="11" id="KW-1185">Reference proteome</keyword>